<name>A0AAV9NZP9_9PEZI</name>
<dbReference type="EMBL" id="JAVRRT010000016">
    <property type="protein sequence ID" value="KAK5165545.1"/>
    <property type="molecule type" value="Genomic_DNA"/>
</dbReference>
<reference evidence="3 4" key="1">
    <citation type="submission" date="2023-08" db="EMBL/GenBank/DDBJ databases">
        <title>Black Yeasts Isolated from many extreme environments.</title>
        <authorList>
            <person name="Coleine C."/>
            <person name="Stajich J.E."/>
            <person name="Selbmann L."/>
        </authorList>
    </citation>
    <scope>NUCLEOTIDE SEQUENCE [LARGE SCALE GENOMIC DNA]</scope>
    <source>
        <strain evidence="3 4">CCFEE 5935</strain>
    </source>
</reference>
<comment type="caution">
    <text evidence="3">The sequence shown here is derived from an EMBL/GenBank/DDBJ whole genome shotgun (WGS) entry which is preliminary data.</text>
</comment>
<dbReference type="GO" id="GO:0008168">
    <property type="term" value="F:methyltransferase activity"/>
    <property type="evidence" value="ECO:0007669"/>
    <property type="project" value="TreeGrafter"/>
</dbReference>
<evidence type="ECO:0000256" key="1">
    <source>
        <dbReference type="PROSITE-ProRule" id="PRU00489"/>
    </source>
</evidence>
<evidence type="ECO:0008006" key="5">
    <source>
        <dbReference type="Google" id="ProtNLM"/>
    </source>
</evidence>
<evidence type="ECO:0000256" key="2">
    <source>
        <dbReference type="SAM" id="MobiDB-lite"/>
    </source>
</evidence>
<dbReference type="Pfam" id="PF05063">
    <property type="entry name" value="MT-A70"/>
    <property type="match status" value="1"/>
</dbReference>
<dbReference type="GeneID" id="89930406"/>
<dbReference type="InterPro" id="IPR007757">
    <property type="entry name" value="MT-A70-like"/>
</dbReference>
<dbReference type="PANTHER" id="PTHR12829">
    <property type="entry name" value="N6-ADENOSINE-METHYLTRANSFERASE"/>
    <property type="match status" value="1"/>
</dbReference>
<comment type="similarity">
    <text evidence="1">Belongs to the MT-A70-like family.</text>
</comment>
<dbReference type="GO" id="GO:0005634">
    <property type="term" value="C:nucleus"/>
    <property type="evidence" value="ECO:0007669"/>
    <property type="project" value="TreeGrafter"/>
</dbReference>
<sequence>MPSPIIWQNEAKDVTLIDIPRSIECAQGTTEIRHLQSTSPLEVPFLSNEPKSASGKARLQQHDREDRLHEEYRSLLNAALEEIRGAFPKAWCLPRPFTNESTPHQSKKRKLTHDVDGFKTKVQPTQAIETGGRGALSDRSIQDHADDGEAVTSTGGYRTRVSFDAEERRVFSNTSDQPTTIYIPGNGDSEEHRHSFNIPPGSSFYLGDCADAKPLRDAVRDRARQADSTHLFNFILLDPPWPNSSVKRTHHTPSSTYATSPSLWDLREMLLDTKIELLMAEECLIGVWITNKPAVRELVLHDDGLFACWGVQLVEEWAWLKTTIHGEPVSPLDAVWRKPYEVLLLGRKRRKVAAPDDAEVKTSNVQRKVMLAVPDLHSRKPCLKELIEPMMPDPKRYRALEVFARYLVAGWWSWGNECIKFNWECYWQKECEKPEKLALANG</sequence>
<dbReference type="PROSITE" id="PS51143">
    <property type="entry name" value="MT_A70"/>
    <property type="match status" value="1"/>
</dbReference>
<accession>A0AAV9NZP9</accession>
<gene>
    <name evidence="3" type="ORF">LTR77_009074</name>
</gene>
<dbReference type="RefSeq" id="XP_064655629.1">
    <property type="nucleotide sequence ID" value="XM_064806303.1"/>
</dbReference>
<dbReference type="Proteomes" id="UP001337655">
    <property type="component" value="Unassembled WGS sequence"/>
</dbReference>
<feature type="region of interest" description="Disordered" evidence="2">
    <location>
        <begin position="43"/>
        <end position="64"/>
    </location>
</feature>
<proteinExistence type="inferred from homology"/>
<dbReference type="PANTHER" id="PTHR12829:SF4">
    <property type="entry name" value="N(6)-ADENINE-SPECIFIC METHYLTRANSFERASE METTL4"/>
    <property type="match status" value="1"/>
</dbReference>
<dbReference type="AlphaFoldDB" id="A0AAV9NZP9"/>
<evidence type="ECO:0000313" key="4">
    <source>
        <dbReference type="Proteomes" id="UP001337655"/>
    </source>
</evidence>
<keyword evidence="4" id="KW-1185">Reference proteome</keyword>
<evidence type="ECO:0000313" key="3">
    <source>
        <dbReference type="EMBL" id="KAK5165545.1"/>
    </source>
</evidence>
<organism evidence="3 4">
    <name type="scientific">Saxophila tyrrhenica</name>
    <dbReference type="NCBI Taxonomy" id="1690608"/>
    <lineage>
        <taxon>Eukaryota</taxon>
        <taxon>Fungi</taxon>
        <taxon>Dikarya</taxon>
        <taxon>Ascomycota</taxon>
        <taxon>Pezizomycotina</taxon>
        <taxon>Dothideomycetes</taxon>
        <taxon>Dothideomycetidae</taxon>
        <taxon>Mycosphaerellales</taxon>
        <taxon>Extremaceae</taxon>
        <taxon>Saxophila</taxon>
    </lineage>
</organism>
<protein>
    <recommendedName>
        <fullName evidence="5">MT-A70-domain-containing protein</fullName>
    </recommendedName>
</protein>